<evidence type="ECO:0000256" key="13">
    <source>
        <dbReference type="ARBA" id="ARBA00022683"/>
    </source>
</evidence>
<evidence type="ECO:0000313" key="21">
    <source>
        <dbReference type="EMBL" id="TFZ40334.1"/>
    </source>
</evidence>
<gene>
    <name evidence="21" type="ORF">E4100_04465</name>
</gene>
<evidence type="ECO:0000256" key="12">
    <source>
        <dbReference type="ARBA" id="ARBA00022679"/>
    </source>
</evidence>
<dbReference type="GO" id="GO:0005886">
    <property type="term" value="C:plasma membrane"/>
    <property type="evidence" value="ECO:0007669"/>
    <property type="project" value="UniProtKB-SubCell"/>
</dbReference>
<proteinExistence type="predicted"/>
<keyword evidence="7" id="KW-0813">Transport</keyword>
<dbReference type="EMBL" id="SRIB01000005">
    <property type="protein sequence ID" value="TFZ40334.1"/>
    <property type="molecule type" value="Genomic_DNA"/>
</dbReference>
<dbReference type="AlphaFoldDB" id="A0A4Z0D641"/>
<evidence type="ECO:0000256" key="16">
    <source>
        <dbReference type="ARBA" id="ARBA00023757"/>
    </source>
</evidence>
<reference evidence="21 22" key="1">
    <citation type="submission" date="2019-03" db="EMBL/GenBank/DDBJ databases">
        <title>Draft genome sequence data and analysis of a Fermenting Bacterium, Soehngenia longevitae strain 1933PT, isolated from petroleum reservoir in Azerbaijan.</title>
        <authorList>
            <person name="Grouzdev D.S."/>
            <person name="Bidzhieva S.K."/>
            <person name="Sokolova D.S."/>
            <person name="Tourova T.P."/>
            <person name="Poltaraus A.B."/>
            <person name="Nazina T.N."/>
        </authorList>
    </citation>
    <scope>NUCLEOTIDE SEQUENCE [LARGE SCALE GENOMIC DNA]</scope>
    <source>
        <strain evidence="21 22">1933P</strain>
    </source>
</reference>
<keyword evidence="11" id="KW-0762">Sugar transport</keyword>
<dbReference type="InterPro" id="IPR036667">
    <property type="entry name" value="PTS_IIB_sorbose-sp_sf"/>
</dbReference>
<comment type="catalytic activity">
    <reaction evidence="1">
        <text>D-mannose(out) + N(pros)-phospho-L-histidyl-[protein] = D-mannose 6-phosphate(in) + L-histidyl-[protein]</text>
        <dbReference type="Rhea" id="RHEA:49232"/>
        <dbReference type="Rhea" id="RHEA-COMP:9745"/>
        <dbReference type="Rhea" id="RHEA-COMP:9746"/>
        <dbReference type="ChEBI" id="CHEBI:4208"/>
        <dbReference type="ChEBI" id="CHEBI:29979"/>
        <dbReference type="ChEBI" id="CHEBI:58735"/>
        <dbReference type="ChEBI" id="CHEBI:64837"/>
        <dbReference type="EC" id="2.7.1.191"/>
    </reaction>
</comment>
<evidence type="ECO:0000256" key="6">
    <source>
        <dbReference type="ARBA" id="ARBA00021685"/>
    </source>
</evidence>
<evidence type="ECO:0000259" key="20">
    <source>
        <dbReference type="PROSITE" id="PS51101"/>
    </source>
</evidence>
<protein>
    <recommendedName>
        <fullName evidence="6">PTS system mannose-specific EIIAB component</fullName>
        <ecNumber evidence="5">2.7.1.191</ecNumber>
    </recommendedName>
    <alternativeName>
        <fullName evidence="18">EIIAB-Man</fullName>
    </alternativeName>
    <alternativeName>
        <fullName evidence="17">EIII-Man</fullName>
    </alternativeName>
</protein>
<dbReference type="GO" id="GO:0009401">
    <property type="term" value="P:phosphoenolpyruvate-dependent sugar phosphotransferase system"/>
    <property type="evidence" value="ECO:0007669"/>
    <property type="project" value="UniProtKB-KW"/>
</dbReference>
<evidence type="ECO:0000256" key="4">
    <source>
        <dbReference type="ARBA" id="ARBA00011738"/>
    </source>
</evidence>
<keyword evidence="12" id="KW-0808">Transferase</keyword>
<dbReference type="Gene3D" id="3.40.50.510">
    <property type="entry name" value="Phosphotransferase system, mannose-type IIA component"/>
    <property type="match status" value="1"/>
</dbReference>
<keyword evidence="14" id="KW-0418">Kinase</keyword>
<comment type="subcellular location">
    <subcellularLocation>
        <location evidence="2">Cell membrane</location>
    </subcellularLocation>
    <subcellularLocation>
        <location evidence="3">Cytoplasm</location>
    </subcellularLocation>
</comment>
<evidence type="ECO:0000256" key="3">
    <source>
        <dbReference type="ARBA" id="ARBA00004496"/>
    </source>
</evidence>
<dbReference type="Pfam" id="PF03830">
    <property type="entry name" value="PTSIIB_sorb"/>
    <property type="match status" value="1"/>
</dbReference>
<evidence type="ECO:0000259" key="19">
    <source>
        <dbReference type="PROSITE" id="PS51096"/>
    </source>
</evidence>
<dbReference type="Pfam" id="PF03610">
    <property type="entry name" value="EIIA-man"/>
    <property type="match status" value="1"/>
</dbReference>
<dbReference type="EC" id="2.7.1.191" evidence="5"/>
<keyword evidence="8" id="KW-1003">Cell membrane</keyword>
<comment type="function">
    <text evidence="16">The phosphoenolpyruvate-dependent sugar phosphotransferase system (sugar PTS), a major carbohydrate active transport system, catalyzes the phosphorylation of incoming sugar substrates concomitantly with their translocation across the cell membrane. The enzyme II ManXYZ PTS system is involved in mannose transport.</text>
</comment>
<evidence type="ECO:0000256" key="9">
    <source>
        <dbReference type="ARBA" id="ARBA00022490"/>
    </source>
</evidence>
<accession>A0A4Z0D641</accession>
<evidence type="ECO:0000256" key="5">
    <source>
        <dbReference type="ARBA" id="ARBA00011929"/>
    </source>
</evidence>
<evidence type="ECO:0000256" key="15">
    <source>
        <dbReference type="ARBA" id="ARBA00023136"/>
    </source>
</evidence>
<dbReference type="Gene3D" id="3.40.35.10">
    <property type="entry name" value="Phosphotransferase system, sorbose subfamily IIB component"/>
    <property type="match status" value="1"/>
</dbReference>
<evidence type="ECO:0000256" key="10">
    <source>
        <dbReference type="ARBA" id="ARBA00022553"/>
    </source>
</evidence>
<evidence type="ECO:0000256" key="11">
    <source>
        <dbReference type="ARBA" id="ARBA00022597"/>
    </source>
</evidence>
<dbReference type="GO" id="GO:0005737">
    <property type="term" value="C:cytoplasm"/>
    <property type="evidence" value="ECO:0007669"/>
    <property type="project" value="UniProtKB-SubCell"/>
</dbReference>
<keyword evidence="15" id="KW-0472">Membrane</keyword>
<dbReference type="PROSITE" id="PS51101">
    <property type="entry name" value="PTS_EIIB_TYPE_4"/>
    <property type="match status" value="1"/>
</dbReference>
<dbReference type="InterPro" id="IPR004701">
    <property type="entry name" value="PTS_EIIA_man-typ"/>
</dbReference>
<dbReference type="CDD" id="cd00006">
    <property type="entry name" value="PTS_IIA_man"/>
    <property type="match status" value="1"/>
</dbReference>
<keyword evidence="10" id="KW-0597">Phosphoprotein</keyword>
<dbReference type="OrthoDB" id="9788818at2"/>
<comment type="caution">
    <text evidence="21">The sequence shown here is derived from an EMBL/GenBank/DDBJ whole genome shotgun (WGS) entry which is preliminary data.</text>
</comment>
<evidence type="ECO:0000313" key="22">
    <source>
        <dbReference type="Proteomes" id="UP000298381"/>
    </source>
</evidence>
<name>A0A4Z0D641_9FIRM</name>
<keyword evidence="9" id="KW-0963">Cytoplasm</keyword>
<dbReference type="PANTHER" id="PTHR33799">
    <property type="entry name" value="PTS PERMEASE-RELATED-RELATED"/>
    <property type="match status" value="1"/>
</dbReference>
<dbReference type="RefSeq" id="WP_135270852.1">
    <property type="nucleotide sequence ID" value="NZ_SRIB01000005.1"/>
</dbReference>
<dbReference type="InterPro" id="IPR036662">
    <property type="entry name" value="PTS_EIIA_man-typ_sf"/>
</dbReference>
<dbReference type="PANTHER" id="PTHR33799:SF1">
    <property type="entry name" value="PTS SYSTEM MANNOSE-SPECIFIC EIIAB COMPONENT-RELATED"/>
    <property type="match status" value="1"/>
</dbReference>
<dbReference type="Proteomes" id="UP000298381">
    <property type="component" value="Unassembled WGS sequence"/>
</dbReference>
<dbReference type="SUPFAM" id="SSF52728">
    <property type="entry name" value="PTS IIb component"/>
    <property type="match status" value="1"/>
</dbReference>
<evidence type="ECO:0000256" key="18">
    <source>
        <dbReference type="ARBA" id="ARBA00032197"/>
    </source>
</evidence>
<feature type="domain" description="PTS EIIB type-4" evidence="20">
    <location>
        <begin position="152"/>
        <end position="312"/>
    </location>
</feature>
<dbReference type="PROSITE" id="PS51096">
    <property type="entry name" value="PTS_EIIA_TYPE_4"/>
    <property type="match status" value="1"/>
</dbReference>
<evidence type="ECO:0000256" key="17">
    <source>
        <dbReference type="ARBA" id="ARBA00030229"/>
    </source>
</evidence>
<evidence type="ECO:0000256" key="7">
    <source>
        <dbReference type="ARBA" id="ARBA00022448"/>
    </source>
</evidence>
<dbReference type="SUPFAM" id="SSF53062">
    <property type="entry name" value="PTS system fructose IIA component-like"/>
    <property type="match status" value="1"/>
</dbReference>
<sequence>MKAIILVGHGNLPNAMKEAIKMITGEEDGIFSVPLLPEYGKKEYLDKLDELDEQLRNYDKIFIFADIKGGSPANTAYEKFSKDRRAIVFTGMNLPMVLSAAMGEEVTENILNDAKGSMMVIVDNYRESFVQKNEGEVERVDHKSELKNENKQNYTIKGVRVDYRGIHGQVATAWTSNLGIDRIIVIDDYIIKDDVQKAALKMAKPNSVKLSVLSVEKAFERLNDSEAYLGENILVIITNIETLSKLDKLGYRFKEVNIGNVPRREGTTQYRKTVYLNEEEKNIIKQLINNGTDFFAQMVPNDPKVDFNNLII</sequence>
<evidence type="ECO:0000256" key="14">
    <source>
        <dbReference type="ARBA" id="ARBA00022777"/>
    </source>
</evidence>
<organism evidence="21 22">
    <name type="scientific">Soehngenia longivitae</name>
    <dbReference type="NCBI Taxonomy" id="2562294"/>
    <lineage>
        <taxon>Bacteria</taxon>
        <taxon>Bacillati</taxon>
        <taxon>Bacillota</taxon>
        <taxon>Tissierellia</taxon>
        <taxon>Tissierellales</taxon>
        <taxon>Tissierellaceae</taxon>
        <taxon>Soehngenia</taxon>
    </lineage>
</organism>
<evidence type="ECO:0000256" key="1">
    <source>
        <dbReference type="ARBA" id="ARBA00000514"/>
    </source>
</evidence>
<dbReference type="InterPro" id="IPR051471">
    <property type="entry name" value="Bacterial_PTS_sugar_comp"/>
</dbReference>
<keyword evidence="22" id="KW-1185">Reference proteome</keyword>
<dbReference type="GO" id="GO:0008982">
    <property type="term" value="F:protein-N(PI)-phosphohistidine-sugar phosphotransferase activity"/>
    <property type="evidence" value="ECO:0007669"/>
    <property type="project" value="InterPro"/>
</dbReference>
<dbReference type="InterPro" id="IPR033887">
    <property type="entry name" value="PTS_IIA_man"/>
</dbReference>
<keyword evidence="13" id="KW-0598">Phosphotransferase system</keyword>
<evidence type="ECO:0000256" key="2">
    <source>
        <dbReference type="ARBA" id="ARBA00004236"/>
    </source>
</evidence>
<dbReference type="InterPro" id="IPR004720">
    <property type="entry name" value="PTS_IIB_sorbose-sp"/>
</dbReference>
<dbReference type="GO" id="GO:0016301">
    <property type="term" value="F:kinase activity"/>
    <property type="evidence" value="ECO:0007669"/>
    <property type="project" value="UniProtKB-KW"/>
</dbReference>
<feature type="domain" description="PTS EIIA type-4" evidence="19">
    <location>
        <begin position="1"/>
        <end position="129"/>
    </location>
</feature>
<comment type="subunit">
    <text evidence="4">Homodimer.</text>
</comment>
<evidence type="ECO:0000256" key="8">
    <source>
        <dbReference type="ARBA" id="ARBA00022475"/>
    </source>
</evidence>